<dbReference type="PANTHER" id="PTHR30616:SF2">
    <property type="entry name" value="PURINE NUCLEOSIDE PHOSPHORYLASE LACC1"/>
    <property type="match status" value="1"/>
</dbReference>
<keyword evidence="12" id="KW-1185">Reference proteome</keyword>
<sequence>MLNKDHFIVPTWETSIEVGALATTRLGGVSKAPYDSLNLGSHVEDELISVYENRHLLNRFLPSKPQWLQQIHGIEVVDLDLPHDEVPVADAAISRKKDVICAVQTADCLPVLFADKEATVVGAAHAGWRGLCDGVLEATIAKMDVDPSQLLVWLGAAIGPAAFEVGEEVRQAFISKDAKAIEAFVPNPANSGKWLANIYLLAKQRLIAAGVHSTQISGGGLCTYSDKERFFSYRRDKVTGRQASMIWLR</sequence>
<keyword evidence="4" id="KW-0479">Metal-binding</keyword>
<evidence type="ECO:0000256" key="3">
    <source>
        <dbReference type="ARBA" id="ARBA00022679"/>
    </source>
</evidence>
<dbReference type="Pfam" id="PF02578">
    <property type="entry name" value="Cu-oxidase_4"/>
    <property type="match status" value="1"/>
</dbReference>
<accession>A0ABS8DAZ5</accession>
<protein>
    <recommendedName>
        <fullName evidence="10">Purine nucleoside phosphorylase</fullName>
    </recommendedName>
</protein>
<dbReference type="RefSeq" id="WP_227182153.1">
    <property type="nucleotide sequence ID" value="NZ_JAJBZT010000015.1"/>
</dbReference>
<comment type="catalytic activity">
    <reaction evidence="7">
        <text>adenosine + H2O + H(+) = inosine + NH4(+)</text>
        <dbReference type="Rhea" id="RHEA:24408"/>
        <dbReference type="ChEBI" id="CHEBI:15377"/>
        <dbReference type="ChEBI" id="CHEBI:15378"/>
        <dbReference type="ChEBI" id="CHEBI:16335"/>
        <dbReference type="ChEBI" id="CHEBI:17596"/>
        <dbReference type="ChEBI" id="CHEBI:28938"/>
        <dbReference type="EC" id="3.5.4.4"/>
    </reaction>
    <physiologicalReaction direction="left-to-right" evidence="7">
        <dbReference type="Rhea" id="RHEA:24409"/>
    </physiologicalReaction>
</comment>
<name>A0ABS8DAZ5_9NEIS</name>
<evidence type="ECO:0000256" key="5">
    <source>
        <dbReference type="ARBA" id="ARBA00022801"/>
    </source>
</evidence>
<gene>
    <name evidence="11" type="primary">pgeF</name>
    <name evidence="11" type="ORF">LIN78_17380</name>
</gene>
<comment type="catalytic activity">
    <reaction evidence="8">
        <text>adenosine + phosphate = alpha-D-ribose 1-phosphate + adenine</text>
        <dbReference type="Rhea" id="RHEA:27642"/>
        <dbReference type="ChEBI" id="CHEBI:16335"/>
        <dbReference type="ChEBI" id="CHEBI:16708"/>
        <dbReference type="ChEBI" id="CHEBI:43474"/>
        <dbReference type="ChEBI" id="CHEBI:57720"/>
        <dbReference type="EC" id="2.4.2.1"/>
    </reaction>
    <physiologicalReaction direction="left-to-right" evidence="8">
        <dbReference type="Rhea" id="RHEA:27643"/>
    </physiologicalReaction>
</comment>
<keyword evidence="3" id="KW-0808">Transferase</keyword>
<evidence type="ECO:0000256" key="7">
    <source>
        <dbReference type="ARBA" id="ARBA00047989"/>
    </source>
</evidence>
<evidence type="ECO:0000256" key="2">
    <source>
        <dbReference type="ARBA" id="ARBA00007353"/>
    </source>
</evidence>
<dbReference type="CDD" id="cd16833">
    <property type="entry name" value="YfiH"/>
    <property type="match status" value="1"/>
</dbReference>
<keyword evidence="6" id="KW-0862">Zinc</keyword>
<evidence type="ECO:0000256" key="10">
    <source>
        <dbReference type="RuleBase" id="RU361274"/>
    </source>
</evidence>
<comment type="catalytic activity">
    <reaction evidence="1">
        <text>inosine + phosphate = alpha-D-ribose 1-phosphate + hypoxanthine</text>
        <dbReference type="Rhea" id="RHEA:27646"/>
        <dbReference type="ChEBI" id="CHEBI:17368"/>
        <dbReference type="ChEBI" id="CHEBI:17596"/>
        <dbReference type="ChEBI" id="CHEBI:43474"/>
        <dbReference type="ChEBI" id="CHEBI:57720"/>
        <dbReference type="EC" id="2.4.2.1"/>
    </reaction>
    <physiologicalReaction direction="left-to-right" evidence="1">
        <dbReference type="Rhea" id="RHEA:27647"/>
    </physiologicalReaction>
</comment>
<dbReference type="Proteomes" id="UP001165395">
    <property type="component" value="Unassembled WGS sequence"/>
</dbReference>
<dbReference type="Gene3D" id="3.60.140.10">
    <property type="entry name" value="CNF1/YfiH-like putative cysteine hydrolases"/>
    <property type="match status" value="1"/>
</dbReference>
<keyword evidence="5" id="KW-0378">Hydrolase</keyword>
<dbReference type="InterPro" id="IPR011324">
    <property type="entry name" value="Cytotoxic_necrot_fac-like_cat"/>
</dbReference>
<dbReference type="NCBIfam" id="TIGR00726">
    <property type="entry name" value="peptidoglycan editing factor PgeF"/>
    <property type="match status" value="1"/>
</dbReference>
<evidence type="ECO:0000256" key="9">
    <source>
        <dbReference type="ARBA" id="ARBA00049893"/>
    </source>
</evidence>
<evidence type="ECO:0000313" key="12">
    <source>
        <dbReference type="Proteomes" id="UP001165395"/>
    </source>
</evidence>
<dbReference type="SUPFAM" id="SSF64438">
    <property type="entry name" value="CNF1/YfiH-like putative cysteine hydrolases"/>
    <property type="match status" value="1"/>
</dbReference>
<dbReference type="InterPro" id="IPR003730">
    <property type="entry name" value="Cu_polyphenol_OxRdtase"/>
</dbReference>
<evidence type="ECO:0000256" key="1">
    <source>
        <dbReference type="ARBA" id="ARBA00000553"/>
    </source>
</evidence>
<comment type="catalytic activity">
    <reaction evidence="9">
        <text>S-methyl-5'-thioadenosine + phosphate = 5-(methylsulfanyl)-alpha-D-ribose 1-phosphate + adenine</text>
        <dbReference type="Rhea" id="RHEA:11852"/>
        <dbReference type="ChEBI" id="CHEBI:16708"/>
        <dbReference type="ChEBI" id="CHEBI:17509"/>
        <dbReference type="ChEBI" id="CHEBI:43474"/>
        <dbReference type="ChEBI" id="CHEBI:58533"/>
        <dbReference type="EC" id="2.4.2.28"/>
    </reaction>
    <physiologicalReaction direction="left-to-right" evidence="9">
        <dbReference type="Rhea" id="RHEA:11853"/>
    </physiologicalReaction>
</comment>
<dbReference type="InterPro" id="IPR038371">
    <property type="entry name" value="Cu_polyphenol_OxRdtase_sf"/>
</dbReference>
<dbReference type="EMBL" id="JAJBZT010000015">
    <property type="protein sequence ID" value="MCB6185322.1"/>
    <property type="molecule type" value="Genomic_DNA"/>
</dbReference>
<proteinExistence type="inferred from homology"/>
<evidence type="ECO:0000313" key="11">
    <source>
        <dbReference type="EMBL" id="MCB6185322.1"/>
    </source>
</evidence>
<comment type="caution">
    <text evidence="11">The sequence shown here is derived from an EMBL/GenBank/DDBJ whole genome shotgun (WGS) entry which is preliminary data.</text>
</comment>
<organism evidence="11 12">
    <name type="scientific">Leeia speluncae</name>
    <dbReference type="NCBI Taxonomy" id="2884804"/>
    <lineage>
        <taxon>Bacteria</taxon>
        <taxon>Pseudomonadati</taxon>
        <taxon>Pseudomonadota</taxon>
        <taxon>Betaproteobacteria</taxon>
        <taxon>Neisseriales</taxon>
        <taxon>Leeiaceae</taxon>
        <taxon>Leeia</taxon>
    </lineage>
</organism>
<comment type="similarity">
    <text evidence="2 10">Belongs to the purine nucleoside phosphorylase YfiH/LACC1 family.</text>
</comment>
<dbReference type="PANTHER" id="PTHR30616">
    <property type="entry name" value="UNCHARACTERIZED PROTEIN YFIH"/>
    <property type="match status" value="1"/>
</dbReference>
<evidence type="ECO:0000256" key="6">
    <source>
        <dbReference type="ARBA" id="ARBA00022833"/>
    </source>
</evidence>
<evidence type="ECO:0000256" key="4">
    <source>
        <dbReference type="ARBA" id="ARBA00022723"/>
    </source>
</evidence>
<reference evidence="11" key="1">
    <citation type="submission" date="2021-10" db="EMBL/GenBank/DDBJ databases">
        <title>The complete genome sequence of Leeia sp. TBRC 13508.</title>
        <authorList>
            <person name="Charoenyingcharoen P."/>
            <person name="Yukphan P."/>
        </authorList>
    </citation>
    <scope>NUCLEOTIDE SEQUENCE</scope>
    <source>
        <strain evidence="11">TBRC 13508</strain>
    </source>
</reference>
<evidence type="ECO:0000256" key="8">
    <source>
        <dbReference type="ARBA" id="ARBA00048968"/>
    </source>
</evidence>